<organism evidence="1 2">
    <name type="scientific">Carya illinoinensis</name>
    <name type="common">Pecan</name>
    <dbReference type="NCBI Taxonomy" id="32201"/>
    <lineage>
        <taxon>Eukaryota</taxon>
        <taxon>Viridiplantae</taxon>
        <taxon>Streptophyta</taxon>
        <taxon>Embryophyta</taxon>
        <taxon>Tracheophyta</taxon>
        <taxon>Spermatophyta</taxon>
        <taxon>Magnoliopsida</taxon>
        <taxon>eudicotyledons</taxon>
        <taxon>Gunneridae</taxon>
        <taxon>Pentapetalae</taxon>
        <taxon>rosids</taxon>
        <taxon>fabids</taxon>
        <taxon>Fagales</taxon>
        <taxon>Juglandaceae</taxon>
        <taxon>Carya</taxon>
    </lineage>
</organism>
<protein>
    <submittedName>
        <fullName evidence="1">Uncharacterized protein</fullName>
    </submittedName>
</protein>
<accession>A0A922ALT2</accession>
<dbReference type="GO" id="GO:0006952">
    <property type="term" value="P:defense response"/>
    <property type="evidence" value="ECO:0007669"/>
    <property type="project" value="InterPro"/>
</dbReference>
<dbReference type="PANTHER" id="PTHR11017">
    <property type="entry name" value="LEUCINE-RICH REPEAT-CONTAINING PROTEIN"/>
    <property type="match status" value="1"/>
</dbReference>
<evidence type="ECO:0000313" key="2">
    <source>
        <dbReference type="Proteomes" id="UP000811246"/>
    </source>
</evidence>
<dbReference type="PANTHER" id="PTHR11017:SF559">
    <property type="entry name" value="DISEASE RESISTANCE PROTEIN CHL1"/>
    <property type="match status" value="1"/>
</dbReference>
<gene>
    <name evidence="1" type="ORF">I3842_14G130000</name>
</gene>
<comment type="caution">
    <text evidence="1">The sequence shown here is derived from an EMBL/GenBank/DDBJ whole genome shotgun (WGS) entry which is preliminary data.</text>
</comment>
<reference evidence="1" key="1">
    <citation type="submission" date="2021-01" db="EMBL/GenBank/DDBJ databases">
        <authorList>
            <person name="Lovell J.T."/>
            <person name="Bentley N."/>
            <person name="Bhattarai G."/>
            <person name="Jenkins J.W."/>
            <person name="Sreedasyam A."/>
            <person name="Alarcon Y."/>
            <person name="Bock C."/>
            <person name="Boston L."/>
            <person name="Carlson J."/>
            <person name="Cervantes K."/>
            <person name="Clermont K."/>
            <person name="Krom N."/>
            <person name="Kubenka K."/>
            <person name="Mamidi S."/>
            <person name="Mattison C."/>
            <person name="Monteros M."/>
            <person name="Pisani C."/>
            <person name="Plott C."/>
            <person name="Rajasekar S."/>
            <person name="Rhein H.S."/>
            <person name="Rohla C."/>
            <person name="Song M."/>
            <person name="Hilaire R.S."/>
            <person name="Shu S."/>
            <person name="Wells L."/>
            <person name="Wang X."/>
            <person name="Webber J."/>
            <person name="Heerema R.J."/>
            <person name="Klein P."/>
            <person name="Conner P."/>
            <person name="Grauke L."/>
            <person name="Grimwood J."/>
            <person name="Schmutz J."/>
            <person name="Randall J.J."/>
        </authorList>
    </citation>
    <scope>NUCLEOTIDE SEQUENCE</scope>
    <source>
        <tissue evidence="1">Leaf</tissue>
    </source>
</reference>
<dbReference type="InterPro" id="IPR044974">
    <property type="entry name" value="Disease_R_plants"/>
</dbReference>
<dbReference type="AlphaFoldDB" id="A0A922ALT2"/>
<proteinExistence type="predicted"/>
<sequence length="149" mass="16699">MIETSDLTGAPNLEKINLTGCRSLCEVHPSIGVLKRLQEIKNYIPGIKQLWKGSAVLHNLKELDLSYFENMIETPDLTGAPNLEKINLTGCRNLCEVHSSIGVLERLKELRMSGTRIKQLSMGMLVVLHNLRILDLNHSKNLIETPDLS</sequence>
<name>A0A922ALT2_CARIL</name>
<dbReference type="EMBL" id="CM031838">
    <property type="protein sequence ID" value="KAG6679404.1"/>
    <property type="molecule type" value="Genomic_DNA"/>
</dbReference>
<dbReference type="Proteomes" id="UP000811246">
    <property type="component" value="Chromosome 14"/>
</dbReference>
<evidence type="ECO:0000313" key="1">
    <source>
        <dbReference type="EMBL" id="KAG6679404.1"/>
    </source>
</evidence>